<sequence>MIDEIHSITARRNRTREHFKSALIKLIKEKGYHAISVKDIVDTAAYNRSTFYVHYQDKIDLAEELLKTMLEGLEASVGVPYEQGQTVYTSKLNAPSFNIVAYIYNHRDFFELIKYDDTLPGLHTELPRTIQNIYNEQFVFETINNMPVNMDYFKQYTAYGFYGLIINWIRQDFRESQEAFIRAVIDLTRTHMHSIKFVGKKIRPEGGPPLS</sequence>
<dbReference type="Gene3D" id="1.10.357.10">
    <property type="entry name" value="Tetracycline Repressor, domain 2"/>
    <property type="match status" value="1"/>
</dbReference>
<dbReference type="PROSITE" id="PS50977">
    <property type="entry name" value="HTH_TETR_2"/>
    <property type="match status" value="1"/>
</dbReference>
<dbReference type="Pfam" id="PF14278">
    <property type="entry name" value="TetR_C_8"/>
    <property type="match status" value="1"/>
</dbReference>
<gene>
    <name evidence="4" type="ORF">H8B09_14965</name>
</gene>
<dbReference type="InterPro" id="IPR009057">
    <property type="entry name" value="Homeodomain-like_sf"/>
</dbReference>
<dbReference type="InterPro" id="IPR050624">
    <property type="entry name" value="HTH-type_Tx_Regulator"/>
</dbReference>
<accession>A0ABR8MVR9</accession>
<evidence type="ECO:0000313" key="4">
    <source>
        <dbReference type="EMBL" id="MBD3920064.1"/>
    </source>
</evidence>
<evidence type="ECO:0000256" key="2">
    <source>
        <dbReference type="PROSITE-ProRule" id="PRU00335"/>
    </source>
</evidence>
<organism evidence="4 5">
    <name type="scientific">Paenibacillus terricola</name>
    <dbReference type="NCBI Taxonomy" id="2763503"/>
    <lineage>
        <taxon>Bacteria</taxon>
        <taxon>Bacillati</taxon>
        <taxon>Bacillota</taxon>
        <taxon>Bacilli</taxon>
        <taxon>Bacillales</taxon>
        <taxon>Paenibacillaceae</taxon>
        <taxon>Paenibacillus</taxon>
    </lineage>
</organism>
<dbReference type="RefSeq" id="WP_191204318.1">
    <property type="nucleotide sequence ID" value="NZ_JACXZA010000003.1"/>
</dbReference>
<dbReference type="PANTHER" id="PTHR43479">
    <property type="entry name" value="ACREF/ENVCD OPERON REPRESSOR-RELATED"/>
    <property type="match status" value="1"/>
</dbReference>
<feature type="DNA-binding region" description="H-T-H motif" evidence="2">
    <location>
        <begin position="36"/>
        <end position="55"/>
    </location>
</feature>
<feature type="domain" description="HTH tetR-type" evidence="3">
    <location>
        <begin position="13"/>
        <end position="73"/>
    </location>
</feature>
<dbReference type="Proteomes" id="UP000609346">
    <property type="component" value="Unassembled WGS sequence"/>
</dbReference>
<dbReference type="PANTHER" id="PTHR43479:SF7">
    <property type="entry name" value="TETR-FAMILY TRANSCRIPTIONAL REGULATOR"/>
    <property type="match status" value="1"/>
</dbReference>
<evidence type="ECO:0000256" key="1">
    <source>
        <dbReference type="ARBA" id="ARBA00023125"/>
    </source>
</evidence>
<keyword evidence="5" id="KW-1185">Reference proteome</keyword>
<comment type="caution">
    <text evidence="4">The sequence shown here is derived from an EMBL/GenBank/DDBJ whole genome shotgun (WGS) entry which is preliminary data.</text>
</comment>
<protein>
    <submittedName>
        <fullName evidence="4">TetR/AcrR family transcriptional regulator</fullName>
    </submittedName>
</protein>
<evidence type="ECO:0000313" key="5">
    <source>
        <dbReference type="Proteomes" id="UP000609346"/>
    </source>
</evidence>
<proteinExistence type="predicted"/>
<dbReference type="InterPro" id="IPR001647">
    <property type="entry name" value="HTH_TetR"/>
</dbReference>
<evidence type="ECO:0000259" key="3">
    <source>
        <dbReference type="PROSITE" id="PS50977"/>
    </source>
</evidence>
<dbReference type="SUPFAM" id="SSF46689">
    <property type="entry name" value="Homeodomain-like"/>
    <property type="match status" value="1"/>
</dbReference>
<dbReference type="InterPro" id="IPR039532">
    <property type="entry name" value="TetR_C_Firmicutes"/>
</dbReference>
<reference evidence="4 5" key="1">
    <citation type="submission" date="2020-09" db="EMBL/GenBank/DDBJ databases">
        <title>Paenibacillus sp. strain PR3 16S rRNA gene Genome sequencing and assembly.</title>
        <authorList>
            <person name="Kim J."/>
        </authorList>
    </citation>
    <scope>NUCLEOTIDE SEQUENCE [LARGE SCALE GENOMIC DNA]</scope>
    <source>
        <strain evidence="4 5">PR3</strain>
    </source>
</reference>
<keyword evidence="1 2" id="KW-0238">DNA-binding</keyword>
<name>A0ABR8MVR9_9BACL</name>
<dbReference type="EMBL" id="JACXZA010000003">
    <property type="protein sequence ID" value="MBD3920064.1"/>
    <property type="molecule type" value="Genomic_DNA"/>
</dbReference>
<dbReference type="Pfam" id="PF00440">
    <property type="entry name" value="TetR_N"/>
    <property type="match status" value="1"/>
</dbReference>